<sequence length="204" mass="22529">MGRRKSVPEDLMGTILSESYDAAGEKQVLSESPGSSGAAVSWDEKPERVGITFNLSKQLGAELEWVRSELRSEDARPSKSEVTEVALRIAVEDVRERGEESELSRRLAALRGNQTSGATRTTRRSVDQAGWIFESTYDENGDIIDEDVVGTVAELPVTDEYVDGQGRLVSVAKDELGNTFEQVMDESFNILEARLLPDLARDVY</sequence>
<reference evidence="2" key="1">
    <citation type="submission" date="2020-02" db="EMBL/GenBank/DDBJ databases">
        <authorList>
            <person name="Meier V. D."/>
        </authorList>
    </citation>
    <scope>NUCLEOTIDE SEQUENCE</scope>
    <source>
        <strain evidence="2">AVDCRST_MAG03</strain>
    </source>
</reference>
<feature type="region of interest" description="Disordered" evidence="1">
    <location>
        <begin position="24"/>
        <end position="43"/>
    </location>
</feature>
<evidence type="ECO:0000313" key="2">
    <source>
        <dbReference type="EMBL" id="CAA9382727.1"/>
    </source>
</evidence>
<dbReference type="EMBL" id="CADCUT010000002">
    <property type="protein sequence ID" value="CAA9382727.1"/>
    <property type="molecule type" value="Genomic_DNA"/>
</dbReference>
<protein>
    <submittedName>
        <fullName evidence="2">Uncharacterized protein</fullName>
    </submittedName>
</protein>
<evidence type="ECO:0000256" key="1">
    <source>
        <dbReference type="SAM" id="MobiDB-lite"/>
    </source>
</evidence>
<proteinExistence type="predicted"/>
<accession>A0A6J4NF09</accession>
<organism evidence="2">
    <name type="scientific">uncultured Rubrobacteraceae bacterium</name>
    <dbReference type="NCBI Taxonomy" id="349277"/>
    <lineage>
        <taxon>Bacteria</taxon>
        <taxon>Bacillati</taxon>
        <taxon>Actinomycetota</taxon>
        <taxon>Rubrobacteria</taxon>
        <taxon>Rubrobacterales</taxon>
        <taxon>Rubrobacteraceae</taxon>
        <taxon>environmental samples</taxon>
    </lineage>
</organism>
<gene>
    <name evidence="2" type="ORF">AVDCRST_MAG03-60</name>
</gene>
<name>A0A6J4NF09_9ACTN</name>
<dbReference type="AlphaFoldDB" id="A0A6J4NF09"/>